<name>A0ABD3MII0_9STRA</name>
<gene>
    <name evidence="2" type="ORF">ACHAW5_007788</name>
</gene>
<comment type="caution">
    <text evidence="2">The sequence shown here is derived from an EMBL/GenBank/DDBJ whole genome shotgun (WGS) entry which is preliminary data.</text>
</comment>
<accession>A0ABD3MII0</accession>
<feature type="signal peptide" evidence="1">
    <location>
        <begin position="1"/>
        <end position="18"/>
    </location>
</feature>
<organism evidence="2 3">
    <name type="scientific">Stephanodiscus triporus</name>
    <dbReference type="NCBI Taxonomy" id="2934178"/>
    <lineage>
        <taxon>Eukaryota</taxon>
        <taxon>Sar</taxon>
        <taxon>Stramenopiles</taxon>
        <taxon>Ochrophyta</taxon>
        <taxon>Bacillariophyta</taxon>
        <taxon>Coscinodiscophyceae</taxon>
        <taxon>Thalassiosirophycidae</taxon>
        <taxon>Stephanodiscales</taxon>
        <taxon>Stephanodiscaceae</taxon>
        <taxon>Stephanodiscus</taxon>
    </lineage>
</organism>
<sequence length="86" mass="8933">MARSFLPFLLLALAGAAAGFFEAVAPHQEAAVVPNNNRAFAGASSSSDARGGRRPFVDEGLDNPDVVSDMKITPSRKCGFCMGSTS</sequence>
<evidence type="ECO:0000313" key="3">
    <source>
        <dbReference type="Proteomes" id="UP001530315"/>
    </source>
</evidence>
<keyword evidence="1" id="KW-0732">Signal</keyword>
<evidence type="ECO:0000313" key="2">
    <source>
        <dbReference type="EMBL" id="KAL3763834.1"/>
    </source>
</evidence>
<dbReference type="EMBL" id="JALLAZ020001791">
    <property type="protein sequence ID" value="KAL3763834.1"/>
    <property type="molecule type" value="Genomic_DNA"/>
</dbReference>
<proteinExistence type="predicted"/>
<keyword evidence="3" id="KW-1185">Reference proteome</keyword>
<protein>
    <submittedName>
        <fullName evidence="2">Uncharacterized protein</fullName>
    </submittedName>
</protein>
<reference evidence="2 3" key="1">
    <citation type="submission" date="2024-10" db="EMBL/GenBank/DDBJ databases">
        <title>Updated reference genomes for cyclostephanoid diatoms.</title>
        <authorList>
            <person name="Roberts W.R."/>
            <person name="Alverson A.J."/>
        </authorList>
    </citation>
    <scope>NUCLEOTIDE SEQUENCE [LARGE SCALE GENOMIC DNA]</scope>
    <source>
        <strain evidence="2 3">AJA276-08</strain>
    </source>
</reference>
<feature type="chain" id="PRO_5044838649" evidence="1">
    <location>
        <begin position="19"/>
        <end position="86"/>
    </location>
</feature>
<dbReference type="AlphaFoldDB" id="A0ABD3MII0"/>
<evidence type="ECO:0000256" key="1">
    <source>
        <dbReference type="SAM" id="SignalP"/>
    </source>
</evidence>
<dbReference type="Proteomes" id="UP001530315">
    <property type="component" value="Unassembled WGS sequence"/>
</dbReference>